<keyword evidence="2" id="KW-1185">Reference proteome</keyword>
<dbReference type="EMBL" id="CP144698">
    <property type="protein sequence ID" value="WVZ17449.1"/>
    <property type="molecule type" value="Genomic_DNA"/>
</dbReference>
<gene>
    <name evidence="1" type="ORF">V8G54_010431</name>
</gene>
<protein>
    <recommendedName>
        <fullName evidence="3">TMV resistance protein N</fullName>
    </recommendedName>
</protein>
<name>A0AAQ3S6G0_VIGMU</name>
<proteinExistence type="predicted"/>
<accession>A0AAQ3S6G0</accession>
<sequence length="135" mass="15456">MLQELAARQTGKVFVPSDNYPHWLAYKNEGHSVNFTVPDNFDMDGMILCVEHLSRLGDPTQYLICVLMVNYTKCIIQLFNRETITSLNDDDWQGVISHMGCGDKLEIFIIFEKGFEVQKIAIYLVCNGSIDRKSM</sequence>
<dbReference type="Proteomes" id="UP001374535">
    <property type="component" value="Chromosome 3"/>
</dbReference>
<evidence type="ECO:0000313" key="2">
    <source>
        <dbReference type="Proteomes" id="UP001374535"/>
    </source>
</evidence>
<evidence type="ECO:0008006" key="3">
    <source>
        <dbReference type="Google" id="ProtNLM"/>
    </source>
</evidence>
<evidence type="ECO:0000313" key="1">
    <source>
        <dbReference type="EMBL" id="WVZ17449.1"/>
    </source>
</evidence>
<dbReference type="AlphaFoldDB" id="A0AAQ3S6G0"/>
<organism evidence="1 2">
    <name type="scientific">Vigna mungo</name>
    <name type="common">Black gram</name>
    <name type="synonym">Phaseolus mungo</name>
    <dbReference type="NCBI Taxonomy" id="3915"/>
    <lineage>
        <taxon>Eukaryota</taxon>
        <taxon>Viridiplantae</taxon>
        <taxon>Streptophyta</taxon>
        <taxon>Embryophyta</taxon>
        <taxon>Tracheophyta</taxon>
        <taxon>Spermatophyta</taxon>
        <taxon>Magnoliopsida</taxon>
        <taxon>eudicotyledons</taxon>
        <taxon>Gunneridae</taxon>
        <taxon>Pentapetalae</taxon>
        <taxon>rosids</taxon>
        <taxon>fabids</taxon>
        <taxon>Fabales</taxon>
        <taxon>Fabaceae</taxon>
        <taxon>Papilionoideae</taxon>
        <taxon>50 kb inversion clade</taxon>
        <taxon>NPAAA clade</taxon>
        <taxon>indigoferoid/millettioid clade</taxon>
        <taxon>Phaseoleae</taxon>
        <taxon>Vigna</taxon>
    </lineage>
</organism>
<reference evidence="1 2" key="1">
    <citation type="journal article" date="2023" name="Life. Sci Alliance">
        <title>Evolutionary insights into 3D genome organization and epigenetic landscape of Vigna mungo.</title>
        <authorList>
            <person name="Junaid A."/>
            <person name="Singh B."/>
            <person name="Bhatia S."/>
        </authorList>
    </citation>
    <scope>NUCLEOTIDE SEQUENCE [LARGE SCALE GENOMIC DNA]</scope>
    <source>
        <strain evidence="1">Urdbean</strain>
    </source>
</reference>